<dbReference type="AlphaFoldDB" id="A0A645GP15"/>
<feature type="region of interest" description="Disordered" evidence="1">
    <location>
        <begin position="1"/>
        <end position="39"/>
    </location>
</feature>
<sequence>MKARANAAAQQQHLFPGGAAPKTDLDGQLNSAHNGRTRNVMGGFQADTLALPGAMQRRLQHGIQIRALPKPFAYSSRNGTG</sequence>
<proteinExistence type="predicted"/>
<gene>
    <name evidence="2" type="ORF">SDC9_173108</name>
</gene>
<comment type="caution">
    <text evidence="2">The sequence shown here is derived from an EMBL/GenBank/DDBJ whole genome shotgun (WGS) entry which is preliminary data.</text>
</comment>
<evidence type="ECO:0000256" key="1">
    <source>
        <dbReference type="SAM" id="MobiDB-lite"/>
    </source>
</evidence>
<accession>A0A645GP15</accession>
<protein>
    <submittedName>
        <fullName evidence="2">Uncharacterized protein</fullName>
    </submittedName>
</protein>
<dbReference type="EMBL" id="VSSQ01074961">
    <property type="protein sequence ID" value="MPN25694.1"/>
    <property type="molecule type" value="Genomic_DNA"/>
</dbReference>
<evidence type="ECO:0000313" key="2">
    <source>
        <dbReference type="EMBL" id="MPN25694.1"/>
    </source>
</evidence>
<organism evidence="2">
    <name type="scientific">bioreactor metagenome</name>
    <dbReference type="NCBI Taxonomy" id="1076179"/>
    <lineage>
        <taxon>unclassified sequences</taxon>
        <taxon>metagenomes</taxon>
        <taxon>ecological metagenomes</taxon>
    </lineage>
</organism>
<reference evidence="2" key="1">
    <citation type="submission" date="2019-08" db="EMBL/GenBank/DDBJ databases">
        <authorList>
            <person name="Kucharzyk K."/>
            <person name="Murdoch R.W."/>
            <person name="Higgins S."/>
            <person name="Loffler F."/>
        </authorList>
    </citation>
    <scope>NUCLEOTIDE SEQUENCE</scope>
</reference>
<name>A0A645GP15_9ZZZZ</name>